<dbReference type="RefSeq" id="WP_109679949.1">
    <property type="nucleotide sequence ID" value="NZ_CP086615.1"/>
</dbReference>
<comment type="caution">
    <text evidence="1">The sequence shown here is derived from an EMBL/GenBank/DDBJ whole genome shotgun (WGS) entry which is preliminary data.</text>
</comment>
<protein>
    <submittedName>
        <fullName evidence="1">Uncharacterized protein</fullName>
    </submittedName>
</protein>
<dbReference type="Proteomes" id="UP000245474">
    <property type="component" value="Unassembled WGS sequence"/>
</dbReference>
<gene>
    <name evidence="1" type="ORF">DEM34_16605</name>
</gene>
<proteinExistence type="predicted"/>
<keyword evidence="2" id="KW-1185">Reference proteome</keyword>
<sequence length="70" mass="8044">MIEKALKAVQAALLNSERVQQLAQEVSEQGREVRGELDWLNAEMRDLRDRVSRIEGALAMLDRLQGRRPE</sequence>
<reference evidence="1 2" key="1">
    <citation type="submission" date="2018-05" db="EMBL/GenBank/DDBJ databases">
        <title>Spiribacter halobius sp. nov., a moderately halophilic bacterium isolated from marine solar saltern.</title>
        <authorList>
            <person name="Zheng W.-S."/>
            <person name="Lu D.-C."/>
            <person name="Du Z.-J."/>
        </authorList>
    </citation>
    <scope>NUCLEOTIDE SEQUENCE [LARGE SCALE GENOMIC DNA]</scope>
    <source>
        <strain evidence="1 2">E85</strain>
    </source>
</reference>
<name>A0A2U2MX02_9GAMM</name>
<evidence type="ECO:0000313" key="2">
    <source>
        <dbReference type="Proteomes" id="UP000245474"/>
    </source>
</evidence>
<accession>A0A2U2MX02</accession>
<dbReference type="AlphaFoldDB" id="A0A2U2MX02"/>
<evidence type="ECO:0000313" key="1">
    <source>
        <dbReference type="EMBL" id="PWG61391.1"/>
    </source>
</evidence>
<dbReference type="EMBL" id="QFFI01000036">
    <property type="protein sequence ID" value="PWG61391.1"/>
    <property type="molecule type" value="Genomic_DNA"/>
</dbReference>
<organism evidence="1 2">
    <name type="scientific">Sediminicurvatus halobius</name>
    <dbReference type="NCBI Taxonomy" id="2182432"/>
    <lineage>
        <taxon>Bacteria</taxon>
        <taxon>Pseudomonadati</taxon>
        <taxon>Pseudomonadota</taxon>
        <taxon>Gammaproteobacteria</taxon>
        <taxon>Chromatiales</taxon>
        <taxon>Ectothiorhodospiraceae</taxon>
        <taxon>Sediminicurvatus</taxon>
    </lineage>
</organism>